<protein>
    <submittedName>
        <fullName evidence="3">Cysteine methyltransferase</fullName>
    </submittedName>
</protein>
<dbReference type="AlphaFoldDB" id="A0A1E7QAM5"/>
<dbReference type="InterPro" id="IPR052520">
    <property type="entry name" value="ATL_DNA_repair"/>
</dbReference>
<feature type="domain" description="Methylated-DNA-[protein]-cysteine S-methyltransferase DNA binding" evidence="2">
    <location>
        <begin position="15"/>
        <end position="95"/>
    </location>
</feature>
<comment type="caution">
    <text evidence="3">The sequence shown here is derived from an EMBL/GenBank/DDBJ whole genome shotgun (WGS) entry which is preliminary data.</text>
</comment>
<dbReference type="OrthoDB" id="9132167at2"/>
<keyword evidence="4" id="KW-1185">Reference proteome</keyword>
<dbReference type="InterPro" id="IPR036217">
    <property type="entry name" value="MethylDNA_cys_MeTrfase_DNAb"/>
</dbReference>
<dbReference type="CDD" id="cd06445">
    <property type="entry name" value="ATase"/>
    <property type="match status" value="1"/>
</dbReference>
<organism evidence="3 4">
    <name type="scientific">Rheinheimera salexigens</name>
    <dbReference type="NCBI Taxonomy" id="1628148"/>
    <lineage>
        <taxon>Bacteria</taxon>
        <taxon>Pseudomonadati</taxon>
        <taxon>Pseudomonadota</taxon>
        <taxon>Gammaproteobacteria</taxon>
        <taxon>Chromatiales</taxon>
        <taxon>Chromatiaceae</taxon>
        <taxon>Rheinheimera</taxon>
    </lineage>
</organism>
<reference evidence="4" key="1">
    <citation type="submission" date="2016-09" db="EMBL/GenBank/DDBJ databases">
        <authorList>
            <person name="Wan X."/>
            <person name="Hou S."/>
        </authorList>
    </citation>
    <scope>NUCLEOTIDE SEQUENCE [LARGE SCALE GENOMIC DNA]</scope>
    <source>
        <strain evidence="4">KH87</strain>
    </source>
</reference>
<dbReference type="EMBL" id="MKEK01000001">
    <property type="protein sequence ID" value="OEY71093.1"/>
    <property type="molecule type" value="Genomic_DNA"/>
</dbReference>
<dbReference type="PANTHER" id="PTHR42942:SF1">
    <property type="entry name" value="ALKYLTRANSFERASE-LIKE PROTEIN 1"/>
    <property type="match status" value="1"/>
</dbReference>
<dbReference type="InterPro" id="IPR014048">
    <property type="entry name" value="MethylDNA_cys_MeTrfase_DNA-bd"/>
</dbReference>
<proteinExistence type="predicted"/>
<dbReference type="STRING" id="1628148.BI198_13165"/>
<keyword evidence="1" id="KW-0227">DNA damage</keyword>
<evidence type="ECO:0000313" key="3">
    <source>
        <dbReference type="EMBL" id="OEY71093.1"/>
    </source>
</evidence>
<evidence type="ECO:0000256" key="1">
    <source>
        <dbReference type="ARBA" id="ARBA00022763"/>
    </source>
</evidence>
<dbReference type="GO" id="GO:0008168">
    <property type="term" value="F:methyltransferase activity"/>
    <property type="evidence" value="ECO:0007669"/>
    <property type="project" value="UniProtKB-KW"/>
</dbReference>
<dbReference type="Pfam" id="PF01035">
    <property type="entry name" value="DNA_binding_1"/>
    <property type="match status" value="1"/>
</dbReference>
<dbReference type="PANTHER" id="PTHR42942">
    <property type="entry name" value="6-O-METHYLGUANINE DNA METHYLTRANSFERASE"/>
    <property type="match status" value="1"/>
</dbReference>
<sequence>MPSTTTGSITAAQKYQRIWQTVLHIPVGKVASYGQIADLAGLPGRARLVGKALGLAPSTMNLPWQRVIRSDRQLAFKAGSPNALNQQQLLMAEGVLVLNNRVPKVYFWQPDLAEIMHKLQY</sequence>
<dbReference type="NCBIfam" id="TIGR00589">
    <property type="entry name" value="ogt"/>
    <property type="match status" value="1"/>
</dbReference>
<keyword evidence="3" id="KW-0489">Methyltransferase</keyword>
<dbReference type="SUPFAM" id="SSF46767">
    <property type="entry name" value="Methylated DNA-protein cysteine methyltransferase, C-terminal domain"/>
    <property type="match status" value="1"/>
</dbReference>
<name>A0A1E7QAM5_9GAMM</name>
<dbReference type="GO" id="GO:0006281">
    <property type="term" value="P:DNA repair"/>
    <property type="evidence" value="ECO:0007669"/>
    <property type="project" value="InterPro"/>
</dbReference>
<accession>A0A1E7QAM5</accession>
<keyword evidence="3" id="KW-0808">Transferase</keyword>
<evidence type="ECO:0000313" key="4">
    <source>
        <dbReference type="Proteomes" id="UP000242258"/>
    </source>
</evidence>
<gene>
    <name evidence="3" type="ORF">BI198_13165</name>
</gene>
<dbReference type="InterPro" id="IPR036388">
    <property type="entry name" value="WH-like_DNA-bd_sf"/>
</dbReference>
<evidence type="ECO:0000259" key="2">
    <source>
        <dbReference type="Pfam" id="PF01035"/>
    </source>
</evidence>
<dbReference type="Proteomes" id="UP000242258">
    <property type="component" value="Unassembled WGS sequence"/>
</dbReference>
<dbReference type="GO" id="GO:0032259">
    <property type="term" value="P:methylation"/>
    <property type="evidence" value="ECO:0007669"/>
    <property type="project" value="UniProtKB-KW"/>
</dbReference>
<dbReference type="Gene3D" id="1.10.10.10">
    <property type="entry name" value="Winged helix-like DNA-binding domain superfamily/Winged helix DNA-binding domain"/>
    <property type="match status" value="1"/>
</dbReference>